<dbReference type="PANTHER" id="PTHR43072:SF23">
    <property type="entry name" value="UPF0039 PROTEIN C11D3.02C"/>
    <property type="match status" value="1"/>
</dbReference>
<comment type="catalytic activity">
    <reaction evidence="3">
        <text>L-methionine sulfoximine + acetyl-CoA = N-acetyl-L-methionine sulfoximine + CoA + H(+)</text>
        <dbReference type="Rhea" id="RHEA:47660"/>
        <dbReference type="ChEBI" id="CHEBI:15378"/>
        <dbReference type="ChEBI" id="CHEBI:57287"/>
        <dbReference type="ChEBI" id="CHEBI:57288"/>
        <dbReference type="ChEBI" id="CHEBI:87826"/>
        <dbReference type="ChEBI" id="CHEBI:87827"/>
    </reaction>
</comment>
<organism evidence="6 7">
    <name type="scientific">Bauldia litoralis</name>
    <dbReference type="NCBI Taxonomy" id="665467"/>
    <lineage>
        <taxon>Bacteria</taxon>
        <taxon>Pseudomonadati</taxon>
        <taxon>Pseudomonadota</taxon>
        <taxon>Alphaproteobacteria</taxon>
        <taxon>Hyphomicrobiales</taxon>
        <taxon>Kaistiaceae</taxon>
        <taxon>Bauldia</taxon>
    </lineage>
</organism>
<feature type="domain" description="N-acetyltransferase" evidence="5">
    <location>
        <begin position="11"/>
        <end position="172"/>
    </location>
</feature>
<accession>A0A1G6BK51</accession>
<keyword evidence="2" id="KW-0012">Acyltransferase</keyword>
<dbReference type="Pfam" id="PF00583">
    <property type="entry name" value="Acetyltransf_1"/>
    <property type="match status" value="1"/>
</dbReference>
<dbReference type="EMBL" id="FMXQ01000003">
    <property type="protein sequence ID" value="SDB20965.1"/>
    <property type="molecule type" value="Genomic_DNA"/>
</dbReference>
<dbReference type="AlphaFoldDB" id="A0A1G6BK51"/>
<comment type="catalytic activity">
    <reaction evidence="4">
        <text>L-methionine sulfone + acetyl-CoA = N-acetyl-L-methionine sulfone + CoA + H(+)</text>
        <dbReference type="Rhea" id="RHEA:47656"/>
        <dbReference type="ChEBI" id="CHEBI:15378"/>
        <dbReference type="ChEBI" id="CHEBI:57287"/>
        <dbReference type="ChEBI" id="CHEBI:57288"/>
        <dbReference type="ChEBI" id="CHEBI:87824"/>
        <dbReference type="ChEBI" id="CHEBI:87825"/>
    </reaction>
</comment>
<dbReference type="FunFam" id="3.40.630.30:FF:000026">
    <property type="entry name" value="Phosphinothricin acetyltransferase"/>
    <property type="match status" value="1"/>
</dbReference>
<dbReference type="STRING" id="665467.SAMN02982931_01546"/>
<proteinExistence type="predicted"/>
<gene>
    <name evidence="6" type="ORF">SAMN02982931_01546</name>
</gene>
<protein>
    <submittedName>
        <fullName evidence="6">Phosphinothricin acetyltransferase</fullName>
    </submittedName>
</protein>
<evidence type="ECO:0000313" key="6">
    <source>
        <dbReference type="EMBL" id="SDB20965.1"/>
    </source>
</evidence>
<evidence type="ECO:0000256" key="2">
    <source>
        <dbReference type="ARBA" id="ARBA00023315"/>
    </source>
</evidence>
<keyword evidence="1 6" id="KW-0808">Transferase</keyword>
<dbReference type="CDD" id="cd04301">
    <property type="entry name" value="NAT_SF"/>
    <property type="match status" value="1"/>
</dbReference>
<keyword evidence="7" id="KW-1185">Reference proteome</keyword>
<evidence type="ECO:0000313" key="7">
    <source>
        <dbReference type="Proteomes" id="UP000199071"/>
    </source>
</evidence>
<name>A0A1G6BK51_9HYPH</name>
<dbReference type="PANTHER" id="PTHR43072">
    <property type="entry name" value="N-ACETYLTRANSFERASE"/>
    <property type="match status" value="1"/>
</dbReference>
<dbReference type="InterPro" id="IPR016181">
    <property type="entry name" value="Acyl_CoA_acyltransferase"/>
</dbReference>
<sequence length="172" mass="19056">MGNRLARSMTAIIRPAGDGDLPAILAIYNDAVRDTTAVWNDSPVDLDNRRAWLEGRHRQDYPVLVAVDADRVVGYGSFGDFRAFDGYRFTVEHSIYVAEAARRRGIASALLVALVERATALGKHVMVAGIAADNAPSIALHLRHGFTETGRMPEVGYKFGRWLDLVFMQKRL</sequence>
<dbReference type="SUPFAM" id="SSF55729">
    <property type="entry name" value="Acyl-CoA N-acyltransferases (Nat)"/>
    <property type="match status" value="1"/>
</dbReference>
<dbReference type="InterPro" id="IPR000182">
    <property type="entry name" value="GNAT_dom"/>
</dbReference>
<dbReference type="GO" id="GO:0016747">
    <property type="term" value="F:acyltransferase activity, transferring groups other than amino-acyl groups"/>
    <property type="evidence" value="ECO:0007669"/>
    <property type="project" value="InterPro"/>
</dbReference>
<reference evidence="6 7" key="1">
    <citation type="submission" date="2016-10" db="EMBL/GenBank/DDBJ databases">
        <authorList>
            <person name="de Groot N.N."/>
        </authorList>
    </citation>
    <scope>NUCLEOTIDE SEQUENCE [LARGE SCALE GENOMIC DNA]</scope>
    <source>
        <strain evidence="6 7">ATCC 35022</strain>
    </source>
</reference>
<evidence type="ECO:0000256" key="3">
    <source>
        <dbReference type="ARBA" id="ARBA00050603"/>
    </source>
</evidence>
<evidence type="ECO:0000259" key="5">
    <source>
        <dbReference type="PROSITE" id="PS51186"/>
    </source>
</evidence>
<dbReference type="PROSITE" id="PS51186">
    <property type="entry name" value="GNAT"/>
    <property type="match status" value="1"/>
</dbReference>
<dbReference type="Proteomes" id="UP000199071">
    <property type="component" value="Unassembled WGS sequence"/>
</dbReference>
<evidence type="ECO:0000256" key="4">
    <source>
        <dbReference type="ARBA" id="ARBA00051334"/>
    </source>
</evidence>
<evidence type="ECO:0000256" key="1">
    <source>
        <dbReference type="ARBA" id="ARBA00022679"/>
    </source>
</evidence>
<dbReference type="Gene3D" id="3.40.630.30">
    <property type="match status" value="1"/>
</dbReference>